<dbReference type="GO" id="GO:0008821">
    <property type="term" value="F:crossover junction DNA endonuclease activity"/>
    <property type="evidence" value="ECO:0007669"/>
    <property type="project" value="TreeGrafter"/>
</dbReference>
<evidence type="ECO:0000256" key="12">
    <source>
        <dbReference type="ARBA" id="ARBA00023254"/>
    </source>
</evidence>
<keyword evidence="6" id="KW-0227">DNA damage</keyword>
<dbReference type="PANTHER" id="PTHR21077:SF5">
    <property type="entry name" value="CROSSOVER JUNCTION ENDONUCLEASE MMS4"/>
    <property type="match status" value="1"/>
</dbReference>
<evidence type="ECO:0000313" key="14">
    <source>
        <dbReference type="Proteomes" id="UP000762676"/>
    </source>
</evidence>
<dbReference type="Proteomes" id="UP000762676">
    <property type="component" value="Unassembled WGS sequence"/>
</dbReference>
<comment type="cofactor">
    <cofactor evidence="1">
        <name>Mg(2+)</name>
        <dbReference type="ChEBI" id="CHEBI:18420"/>
    </cofactor>
</comment>
<comment type="subcellular location">
    <subcellularLocation>
        <location evidence="2">Nucleus</location>
    </subcellularLocation>
</comment>
<dbReference type="EMBL" id="BMAT01012410">
    <property type="protein sequence ID" value="GFR91881.1"/>
    <property type="molecule type" value="Genomic_DNA"/>
</dbReference>
<keyword evidence="10" id="KW-0234">DNA repair</keyword>
<evidence type="ECO:0000256" key="7">
    <source>
        <dbReference type="ARBA" id="ARBA00022801"/>
    </source>
</evidence>
<keyword evidence="12" id="KW-0469">Meiosis</keyword>
<evidence type="ECO:0000256" key="8">
    <source>
        <dbReference type="ARBA" id="ARBA00022842"/>
    </source>
</evidence>
<keyword evidence="4" id="KW-0479">Metal-binding</keyword>
<comment type="caution">
    <text evidence="13">The sequence shown here is derived from an EMBL/GenBank/DDBJ whole genome shotgun (WGS) entry which is preliminary data.</text>
</comment>
<dbReference type="PANTHER" id="PTHR21077">
    <property type="entry name" value="EME1 PROTEIN"/>
    <property type="match status" value="1"/>
</dbReference>
<evidence type="ECO:0000313" key="13">
    <source>
        <dbReference type="EMBL" id="GFR91881.1"/>
    </source>
</evidence>
<keyword evidence="9" id="KW-0233">DNA recombination</keyword>
<keyword evidence="7" id="KW-0378">Hydrolase</keyword>
<accession>A0AAV4H5H8</accession>
<dbReference type="GO" id="GO:0006302">
    <property type="term" value="P:double-strand break repair"/>
    <property type="evidence" value="ECO:0007669"/>
    <property type="project" value="TreeGrafter"/>
</dbReference>
<evidence type="ECO:0000256" key="11">
    <source>
        <dbReference type="ARBA" id="ARBA00023242"/>
    </source>
</evidence>
<evidence type="ECO:0000256" key="3">
    <source>
        <dbReference type="ARBA" id="ARBA00022722"/>
    </source>
</evidence>
<dbReference type="GO" id="GO:0000712">
    <property type="term" value="P:resolution of meiotic recombination intermediates"/>
    <property type="evidence" value="ECO:0007669"/>
    <property type="project" value="TreeGrafter"/>
</dbReference>
<evidence type="ECO:0000256" key="6">
    <source>
        <dbReference type="ARBA" id="ARBA00022763"/>
    </source>
</evidence>
<dbReference type="Gene3D" id="3.40.50.10130">
    <property type="match status" value="1"/>
</dbReference>
<keyword evidence="8" id="KW-0460">Magnesium</keyword>
<keyword evidence="14" id="KW-1185">Reference proteome</keyword>
<proteinExistence type="predicted"/>
<evidence type="ECO:0000256" key="4">
    <source>
        <dbReference type="ARBA" id="ARBA00022723"/>
    </source>
</evidence>
<dbReference type="GO" id="GO:0031573">
    <property type="term" value="P:mitotic intra-S DNA damage checkpoint signaling"/>
    <property type="evidence" value="ECO:0007669"/>
    <property type="project" value="TreeGrafter"/>
</dbReference>
<dbReference type="AlphaFoldDB" id="A0AAV4H5H8"/>
<protein>
    <submittedName>
        <fullName evidence="13">Crossover junction endonuclease EME1</fullName>
    </submittedName>
</protein>
<dbReference type="GO" id="GO:0048476">
    <property type="term" value="C:Holliday junction resolvase complex"/>
    <property type="evidence" value="ECO:0007669"/>
    <property type="project" value="InterPro"/>
</dbReference>
<dbReference type="Gene3D" id="1.10.150.670">
    <property type="entry name" value="Crossover junction endonuclease EME1, DNA-binding domain"/>
    <property type="match status" value="1"/>
</dbReference>
<dbReference type="InterPro" id="IPR042530">
    <property type="entry name" value="EME1/EME2_C"/>
</dbReference>
<sequence length="267" mass="29826">MANLLVFVDPVAAPEVRQQELIAKALSEIGSKCEFVEQRIEKSISWQTELSAPKAEQDDVAKETILVLYANDVVSMVHAYLQHKHGGACDELTLTEWIQSVQTAAPTQNLTVIVVGLTKYFSAQKRSIKHKHREAVTGQPATKARKKKGHVEDELQVTQDEVEEAFVEAQLFTGCILQPVDSDEELATQIKMFTKAVAEKTGKKERLNNVFSFLDEGTAGLKVSKDGEGLKKVWKHQLMQFKNLGPEMAEAICNVYPSPYLLRQVVF</sequence>
<evidence type="ECO:0000256" key="10">
    <source>
        <dbReference type="ARBA" id="ARBA00023204"/>
    </source>
</evidence>
<dbReference type="GO" id="GO:0046872">
    <property type="term" value="F:metal ion binding"/>
    <property type="evidence" value="ECO:0007669"/>
    <property type="project" value="UniProtKB-KW"/>
</dbReference>
<evidence type="ECO:0000256" key="5">
    <source>
        <dbReference type="ARBA" id="ARBA00022759"/>
    </source>
</evidence>
<dbReference type="Pfam" id="PF21292">
    <property type="entry name" value="EME1-MUS81_C"/>
    <property type="match status" value="1"/>
</dbReference>
<name>A0AAV4H5H8_9GAST</name>
<gene>
    <name evidence="13" type="ORF">ElyMa_006186600</name>
</gene>
<dbReference type="GO" id="GO:0031297">
    <property type="term" value="P:replication fork processing"/>
    <property type="evidence" value="ECO:0007669"/>
    <property type="project" value="TreeGrafter"/>
</dbReference>
<evidence type="ECO:0000256" key="2">
    <source>
        <dbReference type="ARBA" id="ARBA00004123"/>
    </source>
</evidence>
<keyword evidence="3" id="KW-0540">Nuclease</keyword>
<organism evidence="13 14">
    <name type="scientific">Elysia marginata</name>
    <dbReference type="NCBI Taxonomy" id="1093978"/>
    <lineage>
        <taxon>Eukaryota</taxon>
        <taxon>Metazoa</taxon>
        <taxon>Spiralia</taxon>
        <taxon>Lophotrochozoa</taxon>
        <taxon>Mollusca</taxon>
        <taxon>Gastropoda</taxon>
        <taxon>Heterobranchia</taxon>
        <taxon>Euthyneura</taxon>
        <taxon>Panpulmonata</taxon>
        <taxon>Sacoglossa</taxon>
        <taxon>Placobranchoidea</taxon>
        <taxon>Plakobranchidae</taxon>
        <taxon>Elysia</taxon>
    </lineage>
</organism>
<dbReference type="GO" id="GO:0005634">
    <property type="term" value="C:nucleus"/>
    <property type="evidence" value="ECO:0007669"/>
    <property type="project" value="UniProtKB-SubCell"/>
</dbReference>
<evidence type="ECO:0000256" key="1">
    <source>
        <dbReference type="ARBA" id="ARBA00001946"/>
    </source>
</evidence>
<keyword evidence="11" id="KW-0539">Nucleus</keyword>
<reference evidence="13 14" key="1">
    <citation type="journal article" date="2021" name="Elife">
        <title>Chloroplast acquisition without the gene transfer in kleptoplastic sea slugs, Plakobranchus ocellatus.</title>
        <authorList>
            <person name="Maeda T."/>
            <person name="Takahashi S."/>
            <person name="Yoshida T."/>
            <person name="Shimamura S."/>
            <person name="Takaki Y."/>
            <person name="Nagai Y."/>
            <person name="Toyoda A."/>
            <person name="Suzuki Y."/>
            <person name="Arimoto A."/>
            <person name="Ishii H."/>
            <person name="Satoh N."/>
            <person name="Nishiyama T."/>
            <person name="Hasebe M."/>
            <person name="Maruyama T."/>
            <person name="Minagawa J."/>
            <person name="Obokata J."/>
            <person name="Shigenobu S."/>
        </authorList>
    </citation>
    <scope>NUCLEOTIDE SEQUENCE [LARGE SCALE GENOMIC DNA]</scope>
</reference>
<evidence type="ECO:0000256" key="9">
    <source>
        <dbReference type="ARBA" id="ARBA00023172"/>
    </source>
</evidence>
<keyword evidence="5 13" id="KW-0255">Endonuclease</keyword>
<dbReference type="InterPro" id="IPR033310">
    <property type="entry name" value="Mms4/EME1/EME2"/>
</dbReference>